<dbReference type="OrthoDB" id="1577640at2759"/>
<sequence length="388" mass="42554">MPRQPRREDYTVGWVCALPIELAAARMMLDEEHLDLEHNTADNDENLYTLGSVSGHNVAIICLPTSQIGNNPAAAVATQMQAIFTNIRFGLMVGIGGGVPSAGPDVRLGDVVVASQFHDTFFGVIQYDIGKTTPGDVKRKGSLNPPPRILLSAVAQVRARDLRGRSQLSQHISRLESIAEFQRANAGPDVLFKAAYNHERGDTCDQCSFEGQQPRLLRESEEEVTVHYGTIASGNQVIKDATQRDRVSAELGGVLCFEMEAAGLIHSFPCLVIRGISNYADSHKNYKWQAYAAGTAAAYAKELLAVISPAEVMDTCRAEDAMRSKDEHYRQSSPFDHASRKRIKTVISEGSESGSVDGLAHELSRTLLNDEQRQSLLDSLRFDQIDAR</sequence>
<evidence type="ECO:0000313" key="2">
    <source>
        <dbReference type="EMBL" id="EUC39695.1"/>
    </source>
</evidence>
<dbReference type="Gene3D" id="3.40.50.1580">
    <property type="entry name" value="Nucleoside phosphorylase domain"/>
    <property type="match status" value="1"/>
</dbReference>
<dbReference type="GO" id="GO:0009116">
    <property type="term" value="P:nucleoside metabolic process"/>
    <property type="evidence" value="ECO:0007669"/>
    <property type="project" value="InterPro"/>
</dbReference>
<protein>
    <recommendedName>
        <fullName evidence="1">Nucleoside phosphorylase domain-containing protein</fullName>
    </recommendedName>
</protein>
<dbReference type="RefSeq" id="XP_007693790.1">
    <property type="nucleotide sequence ID" value="XM_007695600.1"/>
</dbReference>
<keyword evidence="3" id="KW-1185">Reference proteome</keyword>
<dbReference type="EMBL" id="KI964277">
    <property type="protein sequence ID" value="EUC39695.1"/>
    <property type="molecule type" value="Genomic_DNA"/>
</dbReference>
<dbReference type="SUPFAM" id="SSF53167">
    <property type="entry name" value="Purine and uridine phosphorylases"/>
    <property type="match status" value="1"/>
</dbReference>
<dbReference type="InterPro" id="IPR035994">
    <property type="entry name" value="Nucleoside_phosphorylase_sf"/>
</dbReference>
<proteinExistence type="predicted"/>
<dbReference type="eggNOG" id="ENOG502QQ8X">
    <property type="taxonomic scope" value="Eukaryota"/>
</dbReference>
<dbReference type="Proteomes" id="UP000054032">
    <property type="component" value="Unassembled WGS sequence"/>
</dbReference>
<gene>
    <name evidence="2" type="ORF">COCMIDRAFT_10255</name>
</gene>
<dbReference type="PANTHER" id="PTHR46082:SF11">
    <property type="entry name" value="AAA+ ATPASE DOMAIN-CONTAINING PROTEIN-RELATED"/>
    <property type="match status" value="1"/>
</dbReference>
<dbReference type="PANTHER" id="PTHR46082">
    <property type="entry name" value="ATP/GTP-BINDING PROTEIN-RELATED"/>
    <property type="match status" value="1"/>
</dbReference>
<name>W6YQ11_COCMI</name>
<dbReference type="Pfam" id="PF01048">
    <property type="entry name" value="PNP_UDP_1"/>
    <property type="match status" value="1"/>
</dbReference>
<organism evidence="2 3">
    <name type="scientific">Bipolaris oryzae ATCC 44560</name>
    <dbReference type="NCBI Taxonomy" id="930090"/>
    <lineage>
        <taxon>Eukaryota</taxon>
        <taxon>Fungi</taxon>
        <taxon>Dikarya</taxon>
        <taxon>Ascomycota</taxon>
        <taxon>Pezizomycotina</taxon>
        <taxon>Dothideomycetes</taxon>
        <taxon>Pleosporomycetidae</taxon>
        <taxon>Pleosporales</taxon>
        <taxon>Pleosporineae</taxon>
        <taxon>Pleosporaceae</taxon>
        <taxon>Bipolaris</taxon>
    </lineage>
</organism>
<evidence type="ECO:0000313" key="3">
    <source>
        <dbReference type="Proteomes" id="UP000054032"/>
    </source>
</evidence>
<dbReference type="InterPro" id="IPR000845">
    <property type="entry name" value="Nucleoside_phosphorylase_d"/>
</dbReference>
<dbReference type="GeneID" id="19118104"/>
<dbReference type="STRING" id="930090.W6YQ11"/>
<evidence type="ECO:0000259" key="1">
    <source>
        <dbReference type="Pfam" id="PF01048"/>
    </source>
</evidence>
<dbReference type="KEGG" id="bor:COCMIDRAFT_10255"/>
<dbReference type="InterPro" id="IPR053137">
    <property type="entry name" value="NLR-like"/>
</dbReference>
<feature type="domain" description="Nucleoside phosphorylase" evidence="1">
    <location>
        <begin position="13"/>
        <end position="298"/>
    </location>
</feature>
<dbReference type="HOGENOM" id="CLU_000288_34_22_1"/>
<accession>W6YQ11</accession>
<reference evidence="2 3" key="1">
    <citation type="journal article" date="2013" name="PLoS Genet.">
        <title>Comparative genome structure, secondary metabolite, and effector coding capacity across Cochliobolus pathogens.</title>
        <authorList>
            <person name="Condon B.J."/>
            <person name="Leng Y."/>
            <person name="Wu D."/>
            <person name="Bushley K.E."/>
            <person name="Ohm R.A."/>
            <person name="Otillar R."/>
            <person name="Martin J."/>
            <person name="Schackwitz W."/>
            <person name="Grimwood J."/>
            <person name="MohdZainudin N."/>
            <person name="Xue C."/>
            <person name="Wang R."/>
            <person name="Manning V.A."/>
            <person name="Dhillon B."/>
            <person name="Tu Z.J."/>
            <person name="Steffenson B.J."/>
            <person name="Salamov A."/>
            <person name="Sun H."/>
            <person name="Lowry S."/>
            <person name="LaButti K."/>
            <person name="Han J."/>
            <person name="Copeland A."/>
            <person name="Lindquist E."/>
            <person name="Barry K."/>
            <person name="Schmutz J."/>
            <person name="Baker S.E."/>
            <person name="Ciuffetti L.M."/>
            <person name="Grigoriev I.V."/>
            <person name="Zhong S."/>
            <person name="Turgeon B.G."/>
        </authorList>
    </citation>
    <scope>NUCLEOTIDE SEQUENCE [LARGE SCALE GENOMIC DNA]</scope>
    <source>
        <strain evidence="2 3">ATCC 44560</strain>
    </source>
</reference>
<dbReference type="GO" id="GO:0003824">
    <property type="term" value="F:catalytic activity"/>
    <property type="evidence" value="ECO:0007669"/>
    <property type="project" value="InterPro"/>
</dbReference>
<dbReference type="AlphaFoldDB" id="W6YQ11"/>